<keyword evidence="7" id="KW-0732">Signal</keyword>
<evidence type="ECO:0000313" key="10">
    <source>
        <dbReference type="Proteomes" id="UP000294575"/>
    </source>
</evidence>
<dbReference type="InterPro" id="IPR036909">
    <property type="entry name" value="Cyt_c-like_dom_sf"/>
</dbReference>
<feature type="domain" description="Cytochrome c" evidence="8">
    <location>
        <begin position="68"/>
        <end position="149"/>
    </location>
</feature>
<keyword evidence="1" id="KW-0813">Transport</keyword>
<protein>
    <submittedName>
        <fullName evidence="9">Cytochrome c5</fullName>
    </submittedName>
</protein>
<sequence length="149" mass="14250">MNLIKKILVAPAAALFVLAGAAAQAATDDAVAARLKPVGEVCIKGQECAAAAAAAPAEAAGGSASAAAAGRSGDDIVAKSCGVCHGTGLLDAPKTGDKEAWAIRAEAGGGMDGLLAVAKSGRGGMPPMGTCGDCSDDELISAIKAMSGL</sequence>
<dbReference type="PRINTS" id="PR00607">
    <property type="entry name" value="CYTCHROMECIE"/>
</dbReference>
<dbReference type="GO" id="GO:0009055">
    <property type="term" value="F:electron transfer activity"/>
    <property type="evidence" value="ECO:0007669"/>
    <property type="project" value="InterPro"/>
</dbReference>
<comment type="caution">
    <text evidence="9">The sequence shown here is derived from an EMBL/GenBank/DDBJ whole genome shotgun (WGS) entry which is preliminary data.</text>
</comment>
<feature type="signal peptide" evidence="7">
    <location>
        <begin position="1"/>
        <end position="25"/>
    </location>
</feature>
<evidence type="ECO:0000256" key="7">
    <source>
        <dbReference type="SAM" id="SignalP"/>
    </source>
</evidence>
<dbReference type="RefSeq" id="WP_101497085.1">
    <property type="nucleotide sequence ID" value="NZ_LNJZ01000008.1"/>
</dbReference>
<name>A0A4R6TYC6_9GAMM</name>
<evidence type="ECO:0000259" key="8">
    <source>
        <dbReference type="PROSITE" id="PS51007"/>
    </source>
</evidence>
<keyword evidence="4" id="KW-0249">Electron transport</keyword>
<keyword evidence="10" id="KW-1185">Reference proteome</keyword>
<keyword evidence="2 6" id="KW-0349">Heme</keyword>
<dbReference type="InterPro" id="IPR009056">
    <property type="entry name" value="Cyt_c-like_dom"/>
</dbReference>
<dbReference type="AlphaFoldDB" id="A0A4R6TYC6"/>
<evidence type="ECO:0000256" key="6">
    <source>
        <dbReference type="PROSITE-ProRule" id="PRU00433"/>
    </source>
</evidence>
<feature type="chain" id="PRO_5020779470" evidence="7">
    <location>
        <begin position="26"/>
        <end position="149"/>
    </location>
</feature>
<evidence type="ECO:0000256" key="3">
    <source>
        <dbReference type="ARBA" id="ARBA00022723"/>
    </source>
</evidence>
<dbReference type="Pfam" id="PF13442">
    <property type="entry name" value="Cytochrome_CBB3"/>
    <property type="match status" value="1"/>
</dbReference>
<organism evidence="9 10">
    <name type="scientific">Thiopseudomonas denitrificans</name>
    <dbReference type="NCBI Taxonomy" id="1501432"/>
    <lineage>
        <taxon>Bacteria</taxon>
        <taxon>Pseudomonadati</taxon>
        <taxon>Pseudomonadota</taxon>
        <taxon>Gammaproteobacteria</taxon>
        <taxon>Pseudomonadales</taxon>
        <taxon>Pseudomonadaceae</taxon>
        <taxon>Thiopseudomonas</taxon>
    </lineage>
</organism>
<dbReference type="PANTHER" id="PTHR40942:SF4">
    <property type="entry name" value="CYTOCHROME C5"/>
    <property type="match status" value="1"/>
</dbReference>
<accession>A0A4R6TYC6</accession>
<keyword evidence="3 6" id="KW-0479">Metal-binding</keyword>
<dbReference type="PANTHER" id="PTHR40942">
    <property type="match status" value="1"/>
</dbReference>
<evidence type="ECO:0000256" key="5">
    <source>
        <dbReference type="ARBA" id="ARBA00023004"/>
    </source>
</evidence>
<dbReference type="SUPFAM" id="SSF46626">
    <property type="entry name" value="Cytochrome c"/>
    <property type="match status" value="1"/>
</dbReference>
<keyword evidence="5 6" id="KW-0408">Iron</keyword>
<dbReference type="OrthoDB" id="9814708at2"/>
<gene>
    <name evidence="9" type="ORF">DFQ45_10928</name>
</gene>
<evidence type="ECO:0000256" key="2">
    <source>
        <dbReference type="ARBA" id="ARBA00022617"/>
    </source>
</evidence>
<evidence type="ECO:0000256" key="1">
    <source>
        <dbReference type="ARBA" id="ARBA00022448"/>
    </source>
</evidence>
<dbReference type="Proteomes" id="UP000294575">
    <property type="component" value="Unassembled WGS sequence"/>
</dbReference>
<dbReference type="Gene3D" id="1.10.760.10">
    <property type="entry name" value="Cytochrome c-like domain"/>
    <property type="match status" value="1"/>
</dbReference>
<proteinExistence type="predicted"/>
<dbReference type="EMBL" id="SNYK01000009">
    <property type="protein sequence ID" value="TDQ37029.1"/>
    <property type="molecule type" value="Genomic_DNA"/>
</dbReference>
<dbReference type="InterPro" id="IPR002323">
    <property type="entry name" value="Cyt_CIE"/>
</dbReference>
<evidence type="ECO:0000256" key="4">
    <source>
        <dbReference type="ARBA" id="ARBA00022982"/>
    </source>
</evidence>
<dbReference type="GO" id="GO:0005506">
    <property type="term" value="F:iron ion binding"/>
    <property type="evidence" value="ECO:0007669"/>
    <property type="project" value="InterPro"/>
</dbReference>
<reference evidence="9 10" key="1">
    <citation type="submission" date="2019-03" db="EMBL/GenBank/DDBJ databases">
        <title>Genomic Encyclopedia of Type Strains, Phase IV (KMG-IV): sequencing the most valuable type-strain genomes for metagenomic binning, comparative biology and taxonomic classification.</title>
        <authorList>
            <person name="Goeker M."/>
        </authorList>
    </citation>
    <scope>NUCLEOTIDE SEQUENCE [LARGE SCALE GENOMIC DNA]</scope>
    <source>
        <strain evidence="9 10">DSM 28679</strain>
    </source>
</reference>
<dbReference type="PROSITE" id="PS51007">
    <property type="entry name" value="CYTC"/>
    <property type="match status" value="1"/>
</dbReference>
<evidence type="ECO:0000313" key="9">
    <source>
        <dbReference type="EMBL" id="TDQ37029.1"/>
    </source>
</evidence>
<dbReference type="GO" id="GO:0020037">
    <property type="term" value="F:heme binding"/>
    <property type="evidence" value="ECO:0007669"/>
    <property type="project" value="InterPro"/>
</dbReference>